<reference evidence="8 9" key="1">
    <citation type="submission" date="2019-10" db="EMBL/GenBank/DDBJ databases">
        <title>Genome Sequences from Six Type Strain Members of the Archaeal Family Sulfolobaceae: Acidianus ambivalens, Acidianus infernus, Metallosphaera prunae, Stygiolobus azoricus, Sulfolobus metallicus, and Sulfurisphaera ohwakuensis.</title>
        <authorList>
            <person name="Counts J.A."/>
            <person name="Kelly R.M."/>
        </authorList>
    </citation>
    <scope>NUCLEOTIDE SEQUENCE [LARGE SCALE GENOMIC DNA]</scope>
    <source>
        <strain evidence="8 9">FC6</strain>
    </source>
</reference>
<dbReference type="Proteomes" id="UP000423396">
    <property type="component" value="Chromosome"/>
</dbReference>
<dbReference type="InterPro" id="IPR045569">
    <property type="entry name" value="Metalloprtase-TldD/E_C"/>
</dbReference>
<dbReference type="Pfam" id="PF01523">
    <property type="entry name" value="PmbA_TldD_1st"/>
    <property type="match status" value="1"/>
</dbReference>
<sequence>MMEHLLRNFSTFKEVELRYQSNSYLNIVIVNGKPTGLYKWSKRGYSVRAFDGSSLLFSSSPTPEGLELKSLRFRSWEKGISSDKRVGGEYSVNEKIKLDDISTEEKVKLLVDLSKLIYSDKNLKSKVVSVNFYYTESKEEKEIMFEDGVKVKGYVPRVSLYFSITLKNGERSATIANGDLGGSGGFEIVKNWNLEEFLPNTLESVDKVLEKGKAVTPGRKDVILSNQLAGIIVHESVGHPFEADRVLGREGAQAGLSYLVGKNFGEKIASDKVTVIDDPTIYGSSGYYLIDDEGIEARPKYLIREGVINELLQDRFSAYKFGVKSNGSARASAYDREPIVRMSNTFFKPGELTFDELMENVKDGVYFKSYMEWNIDDLRVGERYVGLEAYEIKNGEIGEPLLFPVLETTTFELLSSIDAVDNTLSFYRGTCGKGDPDQPIPVWFGGPNMRARNITVKVRGE</sequence>
<name>A0A650CMZ3_9CREN</name>
<dbReference type="InterPro" id="IPR036059">
    <property type="entry name" value="TldD/PmbA_sf"/>
</dbReference>
<evidence type="ECO:0000259" key="6">
    <source>
        <dbReference type="Pfam" id="PF19289"/>
    </source>
</evidence>
<dbReference type="Pfam" id="PF19289">
    <property type="entry name" value="PmbA_TldD_3rd"/>
    <property type="match status" value="1"/>
</dbReference>
<evidence type="ECO:0000259" key="7">
    <source>
        <dbReference type="Pfam" id="PF19290"/>
    </source>
</evidence>
<evidence type="ECO:0000259" key="5">
    <source>
        <dbReference type="Pfam" id="PF01523"/>
    </source>
</evidence>
<dbReference type="PANTHER" id="PTHR30624:SF11">
    <property type="entry name" value="ZINC-DEPENDENT PROTEASE, TLDD_PMBA FAMILY"/>
    <property type="match status" value="1"/>
</dbReference>
<feature type="domain" description="Metalloprotease TldD/E N-terminal" evidence="5">
    <location>
        <begin position="15"/>
        <end position="66"/>
    </location>
</feature>
<dbReference type="InterPro" id="IPR051463">
    <property type="entry name" value="Peptidase_U62_metallo"/>
</dbReference>
<dbReference type="Pfam" id="PF19290">
    <property type="entry name" value="PmbA_TldD_2nd"/>
    <property type="match status" value="1"/>
</dbReference>
<dbReference type="Gene3D" id="3.30.2290.10">
    <property type="entry name" value="PmbA/TldD superfamily"/>
    <property type="match status" value="1"/>
</dbReference>
<evidence type="ECO:0000313" key="9">
    <source>
        <dbReference type="Proteomes" id="UP000423396"/>
    </source>
</evidence>
<feature type="domain" description="Metalloprotease TldD/E central" evidence="7">
    <location>
        <begin position="97"/>
        <end position="196"/>
    </location>
</feature>
<dbReference type="AlphaFoldDB" id="A0A650CMZ3"/>
<keyword evidence="3" id="KW-0378">Hydrolase</keyword>
<dbReference type="InterPro" id="IPR045570">
    <property type="entry name" value="Metalloprtase-TldD/E_cen_dom"/>
</dbReference>
<evidence type="ECO:0000313" key="8">
    <source>
        <dbReference type="EMBL" id="QGR19214.1"/>
    </source>
</evidence>
<evidence type="ECO:0000256" key="1">
    <source>
        <dbReference type="ARBA" id="ARBA00005836"/>
    </source>
</evidence>
<dbReference type="SUPFAM" id="SSF111283">
    <property type="entry name" value="Putative modulator of DNA gyrase, PmbA/TldD"/>
    <property type="match status" value="1"/>
</dbReference>
<feature type="domain" description="Metalloprotease TldD/E C-terminal" evidence="6">
    <location>
        <begin position="218"/>
        <end position="457"/>
    </location>
</feature>
<keyword evidence="2" id="KW-0645">Protease</keyword>
<dbReference type="GO" id="GO:0005829">
    <property type="term" value="C:cytosol"/>
    <property type="evidence" value="ECO:0007669"/>
    <property type="project" value="TreeGrafter"/>
</dbReference>
<dbReference type="GO" id="GO:0006508">
    <property type="term" value="P:proteolysis"/>
    <property type="evidence" value="ECO:0007669"/>
    <property type="project" value="UniProtKB-KW"/>
</dbReference>
<dbReference type="InterPro" id="IPR035068">
    <property type="entry name" value="TldD/PmbA_N"/>
</dbReference>
<accession>A0A650CMZ3</accession>
<comment type="similarity">
    <text evidence="1">Belongs to the peptidase U62 family.</text>
</comment>
<dbReference type="PANTHER" id="PTHR30624">
    <property type="entry name" value="UNCHARACTERIZED PROTEIN TLDD AND PMBA"/>
    <property type="match status" value="1"/>
</dbReference>
<organism evidence="8 9">
    <name type="scientific">Stygiolobus azoricus</name>
    <dbReference type="NCBI Taxonomy" id="41675"/>
    <lineage>
        <taxon>Archaea</taxon>
        <taxon>Thermoproteota</taxon>
        <taxon>Thermoprotei</taxon>
        <taxon>Sulfolobales</taxon>
        <taxon>Sulfolobaceae</taxon>
        <taxon>Stygiolobus</taxon>
    </lineage>
</organism>
<dbReference type="InterPro" id="IPR025502">
    <property type="entry name" value="TldD"/>
</dbReference>
<evidence type="ECO:0000256" key="4">
    <source>
        <dbReference type="ARBA" id="ARBA00023049"/>
    </source>
</evidence>
<evidence type="ECO:0000256" key="2">
    <source>
        <dbReference type="ARBA" id="ARBA00022670"/>
    </source>
</evidence>
<gene>
    <name evidence="8" type="ORF">D1868_03965</name>
</gene>
<evidence type="ECO:0000256" key="3">
    <source>
        <dbReference type="ARBA" id="ARBA00022801"/>
    </source>
</evidence>
<dbReference type="EMBL" id="CP045483">
    <property type="protein sequence ID" value="QGR19214.1"/>
    <property type="molecule type" value="Genomic_DNA"/>
</dbReference>
<keyword evidence="4" id="KW-0482">Metalloprotease</keyword>
<protein>
    <submittedName>
        <fullName evidence="8">TldD/PmbA family protein</fullName>
    </submittedName>
</protein>
<dbReference type="InterPro" id="IPR002510">
    <property type="entry name" value="Metalloprtase-TldD/E_N"/>
</dbReference>
<dbReference type="PIRSF" id="PIRSF004919">
    <property type="entry name" value="TldD"/>
    <property type="match status" value="1"/>
</dbReference>
<dbReference type="GO" id="GO:0008237">
    <property type="term" value="F:metallopeptidase activity"/>
    <property type="evidence" value="ECO:0007669"/>
    <property type="project" value="UniProtKB-KW"/>
</dbReference>
<keyword evidence="9" id="KW-1185">Reference proteome</keyword>
<proteinExistence type="inferred from homology"/>
<dbReference type="KEGG" id="sazo:D1868_03965"/>